<reference evidence="1 2" key="1">
    <citation type="submission" date="2019-11" db="EMBL/GenBank/DDBJ databases">
        <title>Cellulosimicrobium composti sp. nov. isolated from a compost.</title>
        <authorList>
            <person name="Yang Y."/>
        </authorList>
    </citation>
    <scope>NUCLEOTIDE SEQUENCE [LARGE SCALE GENOMIC DNA]</scope>
    <source>
        <strain evidence="1 2">BIT-GX5</strain>
    </source>
</reference>
<gene>
    <name evidence="1" type="ORF">GJV82_15935</name>
</gene>
<dbReference type="Proteomes" id="UP000440668">
    <property type="component" value="Unassembled WGS sequence"/>
</dbReference>
<name>A0A6N7ZMA6_9MICO</name>
<accession>A0A6N7ZMA6</accession>
<dbReference type="EMBL" id="WMKA01000047">
    <property type="protein sequence ID" value="MTG90413.1"/>
    <property type="molecule type" value="Genomic_DNA"/>
</dbReference>
<protein>
    <submittedName>
        <fullName evidence="1">3-methyladenine DNA glycosylase</fullName>
    </submittedName>
</protein>
<dbReference type="RefSeq" id="WP_318657729.1">
    <property type="nucleotide sequence ID" value="NZ_WMKA01000047.1"/>
</dbReference>
<comment type="caution">
    <text evidence="1">The sequence shown here is derived from an EMBL/GenBank/DDBJ whole genome shotgun (WGS) entry which is preliminary data.</text>
</comment>
<proteinExistence type="predicted"/>
<dbReference type="AlphaFoldDB" id="A0A6N7ZMA6"/>
<evidence type="ECO:0000313" key="1">
    <source>
        <dbReference type="EMBL" id="MTG90413.1"/>
    </source>
</evidence>
<organism evidence="1 2">
    <name type="scientific">Cellulosimicrobium composti</name>
    <dbReference type="NCBI Taxonomy" id="2672572"/>
    <lineage>
        <taxon>Bacteria</taxon>
        <taxon>Bacillati</taxon>
        <taxon>Actinomycetota</taxon>
        <taxon>Actinomycetes</taxon>
        <taxon>Micrococcales</taxon>
        <taxon>Promicromonosporaceae</taxon>
        <taxon>Cellulosimicrobium</taxon>
    </lineage>
</organism>
<sequence>MARPVVLAADEWAERERAHAERADAFTAGWRARKPRREKHAIEDFLFTYYPTRPAQLRRWHPGPGVVLAPPAGRAAAGSPDDAPDPYATRAGWRWYRETREGLTLDVDAFLADRGDTVRYLRALLAATASRPGRFGCFGLHEWAMVYRDKEAGRDHRHPLPLRLGHAGTDRVVESHPVQCSHFDAFRFFTPEAGPLNRLQPTRETQPALEQPGCLHATMDLYKWALKLTPAVPGDVVLDSFELARDVRVVDMQASPYDVSSYGLAPVAIETPEGKAQYVRHQRAFAERGAALRERLLAACDALLANADPGVSATASR</sequence>
<evidence type="ECO:0000313" key="2">
    <source>
        <dbReference type="Proteomes" id="UP000440668"/>
    </source>
</evidence>